<organism evidence="1 2">
    <name type="scientific">Cognatishimia maritima</name>
    <dbReference type="NCBI Taxonomy" id="870908"/>
    <lineage>
        <taxon>Bacteria</taxon>
        <taxon>Pseudomonadati</taxon>
        <taxon>Pseudomonadota</taxon>
        <taxon>Alphaproteobacteria</taxon>
        <taxon>Rhodobacterales</taxon>
        <taxon>Paracoccaceae</taxon>
        <taxon>Cognatishimia</taxon>
    </lineage>
</organism>
<dbReference type="RefSeq" id="WP_072792408.1">
    <property type="nucleotide sequence ID" value="NZ_FQWM01000002.1"/>
</dbReference>
<dbReference type="Proteomes" id="UP000184211">
    <property type="component" value="Unassembled WGS sequence"/>
</dbReference>
<dbReference type="AlphaFoldDB" id="A0A1M5P1D6"/>
<sequence>MVTKSDSLNISPGYVRRLLRQSRNQGRALARHEYRRLLEELANPELFDLKIDFQDTVPAPQVLTTSITDDPVAKLLPPLNVPLGTIVWAENPAQLPVVGILVPDASKDEVRTGLRALLTAHASDPFARFVFLCTRFDAIPFLGRYQFTYEYVGTERLVTAYERAAIRYGLREVRSLLGSERIWQK</sequence>
<evidence type="ECO:0000313" key="2">
    <source>
        <dbReference type="Proteomes" id="UP000184211"/>
    </source>
</evidence>
<dbReference type="STRING" id="870908.SAMN04488044_1688"/>
<dbReference type="EMBL" id="FQWM01000002">
    <property type="protein sequence ID" value="SHG95634.1"/>
    <property type="molecule type" value="Genomic_DNA"/>
</dbReference>
<gene>
    <name evidence="1" type="ORF">SAMN04488044_1688</name>
</gene>
<name>A0A1M5P1D6_9RHOB</name>
<keyword evidence="2" id="KW-1185">Reference proteome</keyword>
<evidence type="ECO:0000313" key="1">
    <source>
        <dbReference type="EMBL" id="SHG95634.1"/>
    </source>
</evidence>
<accession>A0A1M5P1D6</accession>
<protein>
    <submittedName>
        <fullName evidence="1">Uncharacterized protein</fullName>
    </submittedName>
</protein>
<proteinExistence type="predicted"/>
<dbReference type="OrthoDB" id="7858368at2"/>
<reference evidence="2" key="1">
    <citation type="submission" date="2016-11" db="EMBL/GenBank/DDBJ databases">
        <authorList>
            <person name="Varghese N."/>
            <person name="Submissions S."/>
        </authorList>
    </citation>
    <scope>NUCLEOTIDE SEQUENCE [LARGE SCALE GENOMIC DNA]</scope>
    <source>
        <strain evidence="2">DSM 28223</strain>
    </source>
</reference>